<dbReference type="GO" id="GO:0016301">
    <property type="term" value="F:kinase activity"/>
    <property type="evidence" value="ECO:0007669"/>
    <property type="project" value="UniProtKB-KW"/>
</dbReference>
<dbReference type="EMBL" id="PDPS01000025">
    <property type="protein sequence ID" value="PID57874.1"/>
    <property type="molecule type" value="Genomic_DNA"/>
</dbReference>
<comment type="cofactor">
    <cofactor evidence="8">
        <name>Mn(2+)</name>
        <dbReference type="ChEBI" id="CHEBI:29035"/>
    </cofactor>
    <text evidence="8">Binds 1 Mn(2+) ion per subunit.</text>
</comment>
<dbReference type="PANTHER" id="PTHR11561">
    <property type="entry name" value="PHOSPHOENOLPYRUVATE CARBOXYKINASE"/>
    <property type="match status" value="1"/>
</dbReference>
<evidence type="ECO:0000259" key="10">
    <source>
        <dbReference type="Pfam" id="PF17297"/>
    </source>
</evidence>
<feature type="binding site" evidence="8">
    <location>
        <begin position="238"/>
        <end position="240"/>
    </location>
    <ligand>
        <name>substrate</name>
    </ligand>
</feature>
<organism evidence="11 12">
    <name type="scientific">candidate division KSB3 bacterium</name>
    <dbReference type="NCBI Taxonomy" id="2044937"/>
    <lineage>
        <taxon>Bacteria</taxon>
        <taxon>candidate division KSB3</taxon>
    </lineage>
</organism>
<dbReference type="GO" id="GO:0019543">
    <property type="term" value="P:propionate catabolic process"/>
    <property type="evidence" value="ECO:0007669"/>
    <property type="project" value="TreeGrafter"/>
</dbReference>
<evidence type="ECO:0000256" key="6">
    <source>
        <dbReference type="ARBA" id="ARBA00023211"/>
    </source>
</evidence>
<comment type="caution">
    <text evidence="11">The sequence shown here is derived from an EMBL/GenBank/DDBJ whole genome shotgun (WGS) entry which is preliminary data.</text>
</comment>
<dbReference type="GO" id="GO:0042594">
    <property type="term" value="P:response to starvation"/>
    <property type="evidence" value="ECO:0007669"/>
    <property type="project" value="TreeGrafter"/>
</dbReference>
<feature type="binding site" evidence="8">
    <location>
        <position position="247"/>
    </location>
    <ligand>
        <name>Mn(2+)</name>
        <dbReference type="ChEBI" id="CHEBI:29035"/>
    </ligand>
</feature>
<keyword evidence="8" id="KW-0312">Gluconeogenesis</keyword>
<dbReference type="GO" id="GO:0005525">
    <property type="term" value="F:GTP binding"/>
    <property type="evidence" value="ECO:0007669"/>
    <property type="project" value="UniProtKB-UniRule"/>
</dbReference>
<keyword evidence="6 8" id="KW-0464">Manganese</keyword>
<feature type="binding site" evidence="8">
    <location>
        <position position="409"/>
    </location>
    <ligand>
        <name>GTP</name>
        <dbReference type="ChEBI" id="CHEBI:37565"/>
    </ligand>
</feature>
<feature type="binding site" evidence="8">
    <location>
        <position position="106"/>
    </location>
    <ligand>
        <name>substrate</name>
    </ligand>
</feature>
<dbReference type="Proteomes" id="UP000229740">
    <property type="component" value="Unassembled WGS sequence"/>
</dbReference>
<dbReference type="Gene3D" id="3.40.449.10">
    <property type="entry name" value="Phosphoenolpyruvate Carboxykinase, domain 1"/>
    <property type="match status" value="1"/>
</dbReference>
<dbReference type="Pfam" id="PF00821">
    <property type="entry name" value="PEPCK_GTP"/>
    <property type="match status" value="1"/>
</dbReference>
<dbReference type="GO" id="GO:0030145">
    <property type="term" value="F:manganese ion binding"/>
    <property type="evidence" value="ECO:0007669"/>
    <property type="project" value="UniProtKB-UniRule"/>
</dbReference>
<feature type="domain" description="Phosphoenolpyruvate carboxykinase GTP-utilising N-terminal" evidence="10">
    <location>
        <begin position="51"/>
        <end position="257"/>
    </location>
</feature>
<feature type="active site" evidence="8">
    <location>
        <position position="293"/>
    </location>
</feature>
<keyword evidence="11" id="KW-0670">Pyruvate</keyword>
<dbReference type="HAMAP" id="MF_00452">
    <property type="entry name" value="PEPCK_GTP"/>
    <property type="match status" value="1"/>
</dbReference>
<keyword evidence="7 8" id="KW-0456">Lyase</keyword>
<keyword evidence="2 8" id="KW-0479">Metal-binding</keyword>
<dbReference type="PIRSF" id="PIRSF001348">
    <property type="entry name" value="PEP_carboxykinase_GTP"/>
    <property type="match status" value="1"/>
</dbReference>
<evidence type="ECO:0000256" key="3">
    <source>
        <dbReference type="ARBA" id="ARBA00022741"/>
    </source>
</evidence>
<accession>A0A2G6E752</accession>
<dbReference type="InterPro" id="IPR008210">
    <property type="entry name" value="PEP_carboxykinase_N"/>
</dbReference>
<dbReference type="GO" id="GO:0006094">
    <property type="term" value="P:gluconeogenesis"/>
    <property type="evidence" value="ECO:0007669"/>
    <property type="project" value="UniProtKB-UniRule"/>
</dbReference>
<sequence length="653" mass="72133">MLELKKGIDILSEVGGVKTLDEANAVFAERLDQESRDKLSKIKTEEALLKIANAIAMVQADEVFVNTGSQADLQRIREMSIEKGEEKALAMPNHTIHFDLPQDQARLIDKTFYIVNEDEDISSLAQKQLRSEALEHIKTYMPGIGKGKTLMIGFYSRGPVGAAAALPAIEISTSTYVLHSGNILYRSVFEDFDAEVARAGYVITNVHSEGPNRPEDIEHARIYMDRSWLTTFSMFCTYAGNTLLLKKGNHRFAVDLATYYGKEKELSEHMFLTGLTGPNGRKTFFAGAAPSGCGKTTTAMVGSDFIGDDLAQLWISEDGTLRGINPEKGIFGIVEDVNLEGDPFLMKCLREEGTEVIWSNVLIDEHNVPHWVGNGEEAPKKGINFQGEWFEGKSDANGKSIPMSHPNSRCTLENTAIDNYNEEAAEDPKGVEVRVITYSGRDSDTMPPVWVAKTPDAGVVIGASIVSAATATEVGATGVRRQPWANAPFIPGALGDYMDAQFTLFNSDKLKRKPIMAGLNYFLTEGARGGEGKKLLGEKRDVKVWLGWLELYANGDVEAIETPIGFIPKYDDLNKLFAGIRKEYPKALYDKQFSFYLDNIIARIELQEEAYGKGERIPAKLFEIYNAQKAALLAMKERYGSIVSVEKLIEAAS</sequence>
<dbReference type="GO" id="GO:0004613">
    <property type="term" value="F:phosphoenolpyruvate carboxykinase (GTP) activity"/>
    <property type="evidence" value="ECO:0007669"/>
    <property type="project" value="UniProtKB-UniRule"/>
</dbReference>
<feature type="binding site" evidence="8">
    <location>
        <begin position="407"/>
        <end position="409"/>
    </location>
    <ligand>
        <name>substrate</name>
    </ligand>
</feature>
<reference evidence="11 12" key="1">
    <citation type="submission" date="2017-10" db="EMBL/GenBank/DDBJ databases">
        <title>Novel microbial diversity and functional potential in the marine mammal oral microbiome.</title>
        <authorList>
            <person name="Dudek N.K."/>
            <person name="Sun C.L."/>
            <person name="Burstein D."/>
            <person name="Kantor R.S."/>
            <person name="Aliaga Goltsman D.S."/>
            <person name="Bik E.M."/>
            <person name="Thomas B.C."/>
            <person name="Banfield J.F."/>
            <person name="Relman D.A."/>
        </authorList>
    </citation>
    <scope>NUCLEOTIDE SEQUENCE [LARGE SCALE GENOMIC DNA]</scope>
    <source>
        <strain evidence="11">DOLZORAL124_49_17</strain>
    </source>
</reference>
<dbReference type="Pfam" id="PF17297">
    <property type="entry name" value="PEPCK_N"/>
    <property type="match status" value="1"/>
</dbReference>
<dbReference type="InterPro" id="IPR035077">
    <property type="entry name" value="PEP_carboxykinase_GTP_C"/>
</dbReference>
<dbReference type="GO" id="GO:0071333">
    <property type="term" value="P:cellular response to glucose stimulus"/>
    <property type="evidence" value="ECO:0007669"/>
    <property type="project" value="TreeGrafter"/>
</dbReference>
<feature type="binding site" evidence="8">
    <location>
        <position position="291"/>
    </location>
    <ligand>
        <name>substrate</name>
    </ligand>
</feature>
<keyword evidence="11" id="KW-0808">Transferase</keyword>
<comment type="similarity">
    <text evidence="1 8">Belongs to the phosphoenolpyruvate carboxykinase [GTP] family.</text>
</comment>
<dbReference type="InterPro" id="IPR035078">
    <property type="entry name" value="PEP_carboxykinase_GTP_N"/>
</dbReference>
<comment type="subunit">
    <text evidence="8">Monomer.</text>
</comment>
<keyword evidence="4 8" id="KW-0210">Decarboxylase</keyword>
<feature type="binding site" evidence="8">
    <location>
        <position position="441"/>
    </location>
    <ligand>
        <name>GTP</name>
        <dbReference type="ChEBI" id="CHEBI:37565"/>
    </ligand>
</feature>
<dbReference type="GO" id="GO:0033993">
    <property type="term" value="P:response to lipid"/>
    <property type="evidence" value="ECO:0007669"/>
    <property type="project" value="TreeGrafter"/>
</dbReference>
<comment type="caution">
    <text evidence="8">Lacks conserved residue(s) required for the propagation of feature annotation.</text>
</comment>
<feature type="binding site" evidence="8">
    <location>
        <position position="309"/>
    </location>
    <ligand>
        <name>Mn(2+)</name>
        <dbReference type="ChEBI" id="CHEBI:29035"/>
    </ligand>
</feature>
<name>A0A2G6E752_9BACT</name>
<evidence type="ECO:0000256" key="8">
    <source>
        <dbReference type="HAMAP-Rule" id="MF_00452"/>
    </source>
</evidence>
<evidence type="ECO:0000313" key="11">
    <source>
        <dbReference type="EMBL" id="PID57874.1"/>
    </source>
</evidence>
<dbReference type="EC" id="4.1.1.32" evidence="8"/>
<comment type="pathway">
    <text evidence="8">Carbohydrate biosynthesis; gluconeogenesis.</text>
</comment>
<dbReference type="Gene3D" id="3.90.228.20">
    <property type="match status" value="1"/>
</dbReference>
<dbReference type="GO" id="GO:0006107">
    <property type="term" value="P:oxaloacetate metabolic process"/>
    <property type="evidence" value="ECO:0007669"/>
    <property type="project" value="TreeGrafter"/>
</dbReference>
<evidence type="ECO:0000256" key="4">
    <source>
        <dbReference type="ARBA" id="ARBA00022793"/>
    </source>
</evidence>
<evidence type="ECO:0000256" key="5">
    <source>
        <dbReference type="ARBA" id="ARBA00023134"/>
    </source>
</evidence>
<keyword evidence="11" id="KW-0418">Kinase</keyword>
<dbReference type="Gene3D" id="2.170.8.10">
    <property type="entry name" value="Phosphoenolpyruvate Carboxykinase, domain 2"/>
    <property type="match status" value="1"/>
</dbReference>
<comment type="catalytic activity">
    <reaction evidence="8">
        <text>oxaloacetate + GTP = phosphoenolpyruvate + GDP + CO2</text>
        <dbReference type="Rhea" id="RHEA:10388"/>
        <dbReference type="ChEBI" id="CHEBI:16452"/>
        <dbReference type="ChEBI" id="CHEBI:16526"/>
        <dbReference type="ChEBI" id="CHEBI:37565"/>
        <dbReference type="ChEBI" id="CHEBI:58189"/>
        <dbReference type="ChEBI" id="CHEBI:58702"/>
        <dbReference type="EC" id="4.1.1.32"/>
    </reaction>
</comment>
<proteinExistence type="inferred from homology"/>
<dbReference type="PANTHER" id="PTHR11561:SF0">
    <property type="entry name" value="PHOSPHOENOLPYRUVATE CARBOXYKINASE [GTP]-RELATED"/>
    <property type="match status" value="1"/>
</dbReference>
<dbReference type="InterPro" id="IPR013035">
    <property type="entry name" value="PEP_carboxykinase_C"/>
</dbReference>
<dbReference type="UniPathway" id="UPA00138"/>
<dbReference type="GO" id="GO:0005829">
    <property type="term" value="C:cytosol"/>
    <property type="evidence" value="ECO:0007669"/>
    <property type="project" value="TreeGrafter"/>
</dbReference>
<feature type="binding site" evidence="8">
    <location>
        <position position="269"/>
    </location>
    <ligand>
        <name>Mn(2+)</name>
        <dbReference type="ChEBI" id="CHEBI:29035"/>
    </ligand>
</feature>
<keyword evidence="5 8" id="KW-0342">GTP-binding</keyword>
<gene>
    <name evidence="8" type="primary">pckG</name>
    <name evidence="11" type="ORF">CSB45_06560</name>
</gene>
<evidence type="ECO:0000256" key="7">
    <source>
        <dbReference type="ARBA" id="ARBA00023239"/>
    </source>
</evidence>
<dbReference type="GO" id="GO:0046327">
    <property type="term" value="P:glycerol biosynthetic process from pyruvate"/>
    <property type="evidence" value="ECO:0007669"/>
    <property type="project" value="TreeGrafter"/>
</dbReference>
<evidence type="ECO:0000259" key="9">
    <source>
        <dbReference type="Pfam" id="PF00821"/>
    </source>
</evidence>
<evidence type="ECO:0000256" key="2">
    <source>
        <dbReference type="ARBA" id="ARBA00022723"/>
    </source>
</evidence>
<keyword evidence="8" id="KW-0963">Cytoplasm</keyword>
<dbReference type="AlphaFoldDB" id="A0A2G6E752"/>
<feature type="domain" description="Phosphoenolpyruvate carboxykinase C-terminal P-loop" evidence="9">
    <location>
        <begin position="266"/>
        <end position="630"/>
    </location>
</feature>
<dbReference type="NCBIfam" id="NF003253">
    <property type="entry name" value="PRK04210.1"/>
    <property type="match status" value="1"/>
</dbReference>
<keyword evidence="3 8" id="KW-0547">Nucleotide-binding</keyword>
<evidence type="ECO:0000256" key="1">
    <source>
        <dbReference type="ARBA" id="ARBA00005796"/>
    </source>
</evidence>
<dbReference type="InterPro" id="IPR008209">
    <property type="entry name" value="PEP_carboxykinase_GTP"/>
</dbReference>
<dbReference type="SUPFAM" id="SSF68923">
    <property type="entry name" value="PEP carboxykinase N-terminal domain"/>
    <property type="match status" value="1"/>
</dbReference>
<comment type="subcellular location">
    <subcellularLocation>
        <location evidence="8">Cytoplasm</location>
    </subcellularLocation>
</comment>
<protein>
    <recommendedName>
        <fullName evidence="8">Phosphoenolpyruvate carboxykinase [GTP]</fullName>
        <shortName evidence="8">PEP carboxykinase</shortName>
        <shortName evidence="8">PEPCK</shortName>
        <ecNumber evidence="8">4.1.1.32</ecNumber>
    </recommendedName>
    <alternativeName>
        <fullName evidence="8">GTP-dependent phosphoenolpyruvate carboxykinase</fullName>
        <shortName evidence="8">GTP-PEPCK</shortName>
    </alternativeName>
</protein>
<dbReference type="SUPFAM" id="SSF53795">
    <property type="entry name" value="PEP carboxykinase-like"/>
    <property type="match status" value="1"/>
</dbReference>
<comment type="function">
    <text evidence="8">Catalyzes the conversion of oxaloacetate (OAA) to phosphoenolpyruvate (PEP), the rate-limiting step in the metabolic pathway that produces glucose from lactate and other precursors derived from the citric acid cycle.</text>
</comment>
<evidence type="ECO:0000313" key="12">
    <source>
        <dbReference type="Proteomes" id="UP000229740"/>
    </source>
</evidence>